<proteinExistence type="predicted"/>
<comment type="caution">
    <text evidence="1">The sequence shown here is derived from an EMBL/GenBank/DDBJ whole genome shotgun (WGS) entry which is preliminary data.</text>
</comment>
<protein>
    <submittedName>
        <fullName evidence="1">Uncharacterized protein</fullName>
    </submittedName>
</protein>
<accession>A0ABW4ZEV8</accession>
<dbReference type="RefSeq" id="WP_377086865.1">
    <property type="nucleotide sequence ID" value="NZ_JBHSJL010000014.1"/>
</dbReference>
<reference evidence="2" key="1">
    <citation type="journal article" date="2019" name="Int. J. Syst. Evol. Microbiol.">
        <title>The Global Catalogue of Microorganisms (GCM) 10K type strain sequencing project: providing services to taxonomists for standard genome sequencing and annotation.</title>
        <authorList>
            <consortium name="The Broad Institute Genomics Platform"/>
            <consortium name="The Broad Institute Genome Sequencing Center for Infectious Disease"/>
            <person name="Wu L."/>
            <person name="Ma J."/>
        </authorList>
    </citation>
    <scope>NUCLEOTIDE SEQUENCE [LARGE SCALE GENOMIC DNA]</scope>
    <source>
        <strain evidence="2">CCUG 57942</strain>
    </source>
</reference>
<sequence length="238" mass="26601">MRCILVVLAIVTLVANGYAEVRVKTGLSVVMFEGGAGIDQLYWREADQAVDKIKEQSVLVSYGALDYPTEYSGSINLELGTLRGEEYQSVAKCVLPKGSAHVLVFLFPANSANGTYQAQAFDVSLDEVPVGARMVINASSKRVRALYGKSKNDKWIRKFEVAPKRVRVVVPVDKGDPALTGRRIYGEYFDQEAKGWEKLLSTRWYHTPDRRNYVVIFDSKGTPRPNIRYFSGVPIRGE</sequence>
<dbReference type="Proteomes" id="UP001597389">
    <property type="component" value="Unassembled WGS sequence"/>
</dbReference>
<dbReference type="EMBL" id="JBHUJB010000073">
    <property type="protein sequence ID" value="MFD2160240.1"/>
    <property type="molecule type" value="Genomic_DNA"/>
</dbReference>
<evidence type="ECO:0000313" key="2">
    <source>
        <dbReference type="Proteomes" id="UP001597389"/>
    </source>
</evidence>
<gene>
    <name evidence="1" type="ORF">ACFSW8_15160</name>
</gene>
<name>A0ABW4ZEV8_9BACT</name>
<evidence type="ECO:0000313" key="1">
    <source>
        <dbReference type="EMBL" id="MFD2160240.1"/>
    </source>
</evidence>
<organism evidence="1 2">
    <name type="scientific">Rubritalea tangerina</name>
    <dbReference type="NCBI Taxonomy" id="430798"/>
    <lineage>
        <taxon>Bacteria</taxon>
        <taxon>Pseudomonadati</taxon>
        <taxon>Verrucomicrobiota</taxon>
        <taxon>Verrucomicrobiia</taxon>
        <taxon>Verrucomicrobiales</taxon>
        <taxon>Rubritaleaceae</taxon>
        <taxon>Rubritalea</taxon>
    </lineage>
</organism>
<keyword evidence="2" id="KW-1185">Reference proteome</keyword>